<dbReference type="SUPFAM" id="SSF53474">
    <property type="entry name" value="alpha/beta-Hydrolases"/>
    <property type="match status" value="1"/>
</dbReference>
<evidence type="ECO:0000256" key="6">
    <source>
        <dbReference type="ARBA" id="ARBA00023180"/>
    </source>
</evidence>
<dbReference type="AlphaFoldDB" id="Q17IG1"/>
<evidence type="ECO:0000313" key="10">
    <source>
        <dbReference type="Proteomes" id="UP000682892"/>
    </source>
</evidence>
<dbReference type="PROSITE" id="PS00122">
    <property type="entry name" value="CARBOXYLESTERASE_B_1"/>
    <property type="match status" value="1"/>
</dbReference>
<evidence type="ECO:0000256" key="2">
    <source>
        <dbReference type="ARBA" id="ARBA00010515"/>
    </source>
</evidence>
<sequence>MIEFLLSILAAAVALVKFTISSKLLKIFPPPVRPIVKISEGKLRGVTATLPNGSAYHYFKGVPYAKAPMGELRFRPPVPIGKFYKPVVDCLVDRSACMQQMGRFIVGKEEGLFLNVFTPGLPVNGDSTTQFPVMVWIHGGGFYSGSGGSFVYNPLHMVQEGVVVVTMNYRLGPLGFLCLPEAGIEGNAGLKDQLLVFKWVKQNISRFGGDSENITVFGESAGSMSAYLHYLSPNSRKYFHKVICQSGVACSESFFQQDPANKARKLAQMFGYDGNDDTKVLDTLRKTPAKLLIKHQTEVGTETERRLALQMYFRPVIEDVLTEDSIITEPPEKILKSFDTIRMPLINGCTDGEGILGIWLVRKRLNDFARDPERLVPQLLGNPPSLNKTKVGKEVRQFYFGNKPIGEKSFDELCDVLSDNIFVTNTNLSAEWIAKYQPNVKQYHYRFCFDGKLGFTKKIFNLSHVKGACHGDDLFYLFQSKMLPKLSDSSDEYRVGRTMVRMWTNFAKYSDPTPDRDDQLLPFKWTTVKNYDRHSEQFDLDSLKIDVTCEMENNPCKDRMDLWRGYFKKYREGYLYDI</sequence>
<dbReference type="PaxDb" id="7159-AAEL002385-PA"/>
<dbReference type="PhylomeDB" id="Q17IG1"/>
<keyword evidence="6" id="KW-0325">Glycoprotein</keyword>
<dbReference type="eggNOG" id="KOG1516">
    <property type="taxonomic scope" value="Eukaryota"/>
</dbReference>
<comment type="similarity">
    <text evidence="1 7">Belongs to the type-B carboxylesterase/lipase family.</text>
</comment>
<evidence type="ECO:0000256" key="7">
    <source>
        <dbReference type="RuleBase" id="RU361235"/>
    </source>
</evidence>
<accession>Q17IG1</accession>
<feature type="domain" description="Carboxylesterase type B" evidence="8">
    <location>
        <begin position="34"/>
        <end position="533"/>
    </location>
</feature>
<dbReference type="STRING" id="7159.Q17IG1"/>
<dbReference type="PROSITE" id="PS01173">
    <property type="entry name" value="LIPASE_GDXG_HIS"/>
    <property type="match status" value="1"/>
</dbReference>
<gene>
    <name evidence="9" type="ORF">AaeL_AAEL002385</name>
</gene>
<dbReference type="ESTHER" id="aedae-q17ig1">
    <property type="family name" value="Carb_B_Arthropoda"/>
</dbReference>
<evidence type="ECO:0000259" key="8">
    <source>
        <dbReference type="Pfam" id="PF00135"/>
    </source>
</evidence>
<keyword evidence="4 7" id="KW-0378">Hydrolase</keyword>
<reference evidence="9" key="3">
    <citation type="submission" date="2012-09" db="EMBL/GenBank/DDBJ databases">
        <authorList>
            <consortium name="VectorBase"/>
        </authorList>
    </citation>
    <scope>NUCLEOTIDE SEQUENCE</scope>
    <source>
        <strain evidence="9">Liverpool</strain>
    </source>
</reference>
<dbReference type="GO" id="GO:0052689">
    <property type="term" value="F:carboxylic ester hydrolase activity"/>
    <property type="evidence" value="ECO:0007669"/>
    <property type="project" value="UniProtKB-KW"/>
</dbReference>
<dbReference type="InterPro" id="IPR029058">
    <property type="entry name" value="AB_hydrolase_fold"/>
</dbReference>
<keyword evidence="5" id="KW-1015">Disulfide bond</keyword>
<dbReference type="InterPro" id="IPR002018">
    <property type="entry name" value="CarbesteraseB"/>
</dbReference>
<dbReference type="KEGG" id="aag:5574470"/>
<organism evidence="9 10">
    <name type="scientific">Aedes aegypti</name>
    <name type="common">Yellowfever mosquito</name>
    <name type="synonym">Culex aegypti</name>
    <dbReference type="NCBI Taxonomy" id="7159"/>
    <lineage>
        <taxon>Eukaryota</taxon>
        <taxon>Metazoa</taxon>
        <taxon>Ecdysozoa</taxon>
        <taxon>Arthropoda</taxon>
        <taxon>Hexapoda</taxon>
        <taxon>Insecta</taxon>
        <taxon>Pterygota</taxon>
        <taxon>Neoptera</taxon>
        <taxon>Endopterygota</taxon>
        <taxon>Diptera</taxon>
        <taxon>Nematocera</taxon>
        <taxon>Culicoidea</taxon>
        <taxon>Culicidae</taxon>
        <taxon>Culicinae</taxon>
        <taxon>Aedini</taxon>
        <taxon>Aedes</taxon>
        <taxon>Stegomyia</taxon>
    </lineage>
</organism>
<evidence type="ECO:0000256" key="4">
    <source>
        <dbReference type="ARBA" id="ARBA00022801"/>
    </source>
</evidence>
<dbReference type="Pfam" id="PF00135">
    <property type="entry name" value="COesterase"/>
    <property type="match status" value="1"/>
</dbReference>
<dbReference type="EMBL" id="CH477240">
    <property type="protein sequence ID" value="EAT46415.2"/>
    <property type="molecule type" value="Genomic_DNA"/>
</dbReference>
<reference evidence="9" key="1">
    <citation type="submission" date="2005-10" db="EMBL/GenBank/DDBJ databases">
        <authorList>
            <person name="Loftus B.J."/>
            <person name="Nene V.M."/>
            <person name="Hannick L.I."/>
            <person name="Bidwell S."/>
            <person name="Haas B."/>
            <person name="Amedeo P."/>
            <person name="Orvis J."/>
            <person name="Wortman J.R."/>
            <person name="White O.R."/>
            <person name="Salzberg S."/>
            <person name="Shumway M."/>
            <person name="Koo H."/>
            <person name="Zhao Y."/>
            <person name="Holmes M."/>
            <person name="Miller J."/>
            <person name="Schatz M."/>
            <person name="Pop M."/>
            <person name="Pai G."/>
            <person name="Utterback T."/>
            <person name="Rogers Y.-H."/>
            <person name="Kravitz S."/>
            <person name="Fraser C.M."/>
        </authorList>
    </citation>
    <scope>NUCLEOTIDE SEQUENCE</scope>
    <source>
        <strain evidence="9">Liverpool</strain>
    </source>
</reference>
<protein>
    <recommendedName>
        <fullName evidence="7">Carboxylic ester hydrolase</fullName>
        <ecNumber evidence="7">3.1.1.-</ecNumber>
    </recommendedName>
</protein>
<dbReference type="OrthoDB" id="19653at2759"/>
<dbReference type="HOGENOM" id="CLU_006586_13_2_1"/>
<dbReference type="PANTHER" id="PTHR43142:SF1">
    <property type="entry name" value="CARBOXYLIC ESTER HYDROLASE"/>
    <property type="match status" value="1"/>
</dbReference>
<evidence type="ECO:0000256" key="3">
    <source>
        <dbReference type="ARBA" id="ARBA00022487"/>
    </source>
</evidence>
<keyword evidence="3" id="KW-0719">Serine esterase</keyword>
<dbReference type="Proteomes" id="UP000682892">
    <property type="component" value="Unassembled WGS sequence"/>
</dbReference>
<name>Q17IG1_AEDAE</name>
<dbReference type="VEuPathDB" id="VectorBase:AAEL002385"/>
<evidence type="ECO:0000256" key="1">
    <source>
        <dbReference type="ARBA" id="ARBA00005964"/>
    </source>
</evidence>
<dbReference type="PANTHER" id="PTHR43142">
    <property type="entry name" value="CARBOXYLIC ESTER HYDROLASE"/>
    <property type="match status" value="1"/>
</dbReference>
<dbReference type="InterPro" id="IPR002168">
    <property type="entry name" value="Lipase_GDXG_HIS_AS"/>
</dbReference>
<feature type="non-terminal residue" evidence="9">
    <location>
        <position position="578"/>
    </location>
</feature>
<reference evidence="9" key="2">
    <citation type="journal article" date="2007" name="Science">
        <title>Genome sequence of Aedes aegypti, a major arbovirus vector.</title>
        <authorList>
            <person name="Nene V."/>
            <person name="Wortman J.R."/>
            <person name="Lawson D."/>
            <person name="Haas B."/>
            <person name="Kodira C."/>
            <person name="Tu Z.J."/>
            <person name="Loftus B."/>
            <person name="Xi Z."/>
            <person name="Megy K."/>
            <person name="Grabherr M."/>
            <person name="Ren Q."/>
            <person name="Zdobnov E.M."/>
            <person name="Lobo N.F."/>
            <person name="Campbell K.S."/>
            <person name="Brown S.E."/>
            <person name="Bonaldo M.F."/>
            <person name="Zhu J."/>
            <person name="Sinkins S.P."/>
            <person name="Hogenkamp D.G."/>
            <person name="Amedeo P."/>
            <person name="Arensburger P."/>
            <person name="Atkinson P.W."/>
            <person name="Bidwell S."/>
            <person name="Biedler J."/>
            <person name="Birney E."/>
            <person name="Bruggner R.V."/>
            <person name="Costas J."/>
            <person name="Coy M.R."/>
            <person name="Crabtree J."/>
            <person name="Crawford M."/>
            <person name="Debruyn B."/>
            <person name="Decaprio D."/>
            <person name="Eiglmeier K."/>
            <person name="Eisenstadt E."/>
            <person name="El-Dorry H."/>
            <person name="Gelbart W.M."/>
            <person name="Gomes S.L."/>
            <person name="Hammond M."/>
            <person name="Hannick L.I."/>
            <person name="Hogan J.R."/>
            <person name="Holmes M.H."/>
            <person name="Jaffe D."/>
            <person name="Johnston J.S."/>
            <person name="Kennedy R.C."/>
            <person name="Koo H."/>
            <person name="Kravitz S."/>
            <person name="Kriventseva E.V."/>
            <person name="Kulp D."/>
            <person name="Labutti K."/>
            <person name="Lee E."/>
            <person name="Li S."/>
            <person name="Lovin D.D."/>
            <person name="Mao C."/>
            <person name="Mauceli E."/>
            <person name="Menck C.F."/>
            <person name="Miller J.R."/>
            <person name="Montgomery P."/>
            <person name="Mori A."/>
            <person name="Nascimento A.L."/>
            <person name="Naveira H.F."/>
            <person name="Nusbaum C."/>
            <person name="O'leary S."/>
            <person name="Orvis J."/>
            <person name="Pertea M."/>
            <person name="Quesneville H."/>
            <person name="Reidenbach K.R."/>
            <person name="Rogers Y.H."/>
            <person name="Roth C.W."/>
            <person name="Schneider J.R."/>
            <person name="Schatz M."/>
            <person name="Shumway M."/>
            <person name="Stanke M."/>
            <person name="Stinson E.O."/>
            <person name="Tubio J.M."/>
            <person name="Vanzee J.P."/>
            <person name="Verjovski-Almeida S."/>
            <person name="Werner D."/>
            <person name="White O."/>
            <person name="Wyder S."/>
            <person name="Zeng Q."/>
            <person name="Zhao Q."/>
            <person name="Zhao Y."/>
            <person name="Hill C.A."/>
            <person name="Raikhel A.S."/>
            <person name="Soares M.B."/>
            <person name="Knudson D.L."/>
            <person name="Lee N.H."/>
            <person name="Galagan J."/>
            <person name="Salzberg S.L."/>
            <person name="Paulsen I.T."/>
            <person name="Dimopoulos G."/>
            <person name="Collins F.H."/>
            <person name="Birren B."/>
            <person name="Fraser-Liggett C.M."/>
            <person name="Severson D.W."/>
        </authorList>
    </citation>
    <scope>NUCLEOTIDE SEQUENCE [LARGE SCALE GENOMIC DNA]</scope>
    <source>
        <strain evidence="9">Liverpool</strain>
    </source>
</reference>
<dbReference type="EC" id="3.1.1.-" evidence="7"/>
<proteinExistence type="inferred from homology"/>
<dbReference type="Gene3D" id="3.40.50.1820">
    <property type="entry name" value="alpha/beta hydrolase"/>
    <property type="match status" value="1"/>
</dbReference>
<evidence type="ECO:0000313" key="9">
    <source>
        <dbReference type="EMBL" id="EAT46415.2"/>
    </source>
</evidence>
<dbReference type="FunFam" id="3.40.50.1820:FF:000092">
    <property type="entry name" value="Carboxylic ester hydrolase"/>
    <property type="match status" value="1"/>
</dbReference>
<comment type="similarity">
    <text evidence="2">Belongs to the 'GDXG' lipolytic enzyme family.</text>
</comment>
<evidence type="ECO:0000256" key="5">
    <source>
        <dbReference type="ARBA" id="ARBA00023157"/>
    </source>
</evidence>
<dbReference type="InterPro" id="IPR019826">
    <property type="entry name" value="Carboxylesterase_B_AS"/>
</dbReference>